<dbReference type="EMBL" id="MIGA01000004">
    <property type="protein sequence ID" value="OSY47307.1"/>
    <property type="molecule type" value="Genomic_DNA"/>
</dbReference>
<evidence type="ECO:0000256" key="1">
    <source>
        <dbReference type="SAM" id="MobiDB-lite"/>
    </source>
</evidence>
<feature type="compositionally biased region" description="Polar residues" evidence="1">
    <location>
        <begin position="48"/>
        <end position="61"/>
    </location>
</feature>
<dbReference type="Proteomes" id="UP000194225">
    <property type="component" value="Unassembled WGS sequence"/>
</dbReference>
<sequence>MSEAPTGLFGGRYRRFFDSGSRYSPERKKVIEALWSRASLRNRGKSPLPTSAAPSQEKTTNWGGFWPGFSRSGWGGWWGCFPVCAVEPSPIGFDRGFCCPGLAATLPESDEPEGEQPATDRAAAAPTPSPSMPRRL</sequence>
<keyword evidence="3" id="KW-1185">Reference proteome</keyword>
<feature type="region of interest" description="Disordered" evidence="1">
    <location>
        <begin position="42"/>
        <end position="64"/>
    </location>
</feature>
<gene>
    <name evidence="2" type="ORF">BG653_01025</name>
</gene>
<name>A0ABX3Y2I0_STRPT</name>
<evidence type="ECO:0000313" key="2">
    <source>
        <dbReference type="EMBL" id="OSY47307.1"/>
    </source>
</evidence>
<proteinExistence type="predicted"/>
<protein>
    <submittedName>
        <fullName evidence="2">Uncharacterized protein</fullName>
    </submittedName>
</protein>
<feature type="region of interest" description="Disordered" evidence="1">
    <location>
        <begin position="104"/>
        <end position="136"/>
    </location>
</feature>
<feature type="compositionally biased region" description="Low complexity" evidence="1">
    <location>
        <begin position="117"/>
        <end position="126"/>
    </location>
</feature>
<feature type="compositionally biased region" description="Pro residues" evidence="1">
    <location>
        <begin position="127"/>
        <end position="136"/>
    </location>
</feature>
<organism evidence="2 3">
    <name type="scientific">Streptomyces platensis</name>
    <dbReference type="NCBI Taxonomy" id="58346"/>
    <lineage>
        <taxon>Bacteria</taxon>
        <taxon>Bacillati</taxon>
        <taxon>Actinomycetota</taxon>
        <taxon>Actinomycetes</taxon>
        <taxon>Kitasatosporales</taxon>
        <taxon>Streptomycetaceae</taxon>
        <taxon>Streptomyces</taxon>
    </lineage>
</organism>
<evidence type="ECO:0000313" key="3">
    <source>
        <dbReference type="Proteomes" id="UP000194225"/>
    </source>
</evidence>
<comment type="caution">
    <text evidence="2">The sequence shown here is derived from an EMBL/GenBank/DDBJ whole genome shotgun (WGS) entry which is preliminary data.</text>
</comment>
<accession>A0ABX3Y2I0</accession>
<reference evidence="2 3" key="1">
    <citation type="submission" date="2016-09" db="EMBL/GenBank/DDBJ databases">
        <title>Streptomyces platensis DSM40041, a candidate organism with high potential of specific P450 cytochromes.</title>
        <authorList>
            <person name="Grumaz C."/>
            <person name="Vainshtein Y."/>
            <person name="Kirstahler P."/>
            <person name="Sohn K."/>
        </authorList>
    </citation>
    <scope>NUCLEOTIDE SEQUENCE [LARGE SCALE GENOMIC DNA]</scope>
    <source>
        <strain evidence="2 3">DSM 40041</strain>
    </source>
</reference>